<dbReference type="InterPro" id="IPR009056">
    <property type="entry name" value="Cyt_c-like_dom"/>
</dbReference>
<dbReference type="AlphaFoldDB" id="A0A842HVV9"/>
<dbReference type="EMBL" id="JACJVJ010000001">
    <property type="protein sequence ID" value="MBC2777102.1"/>
    <property type="molecule type" value="Genomic_DNA"/>
</dbReference>
<evidence type="ECO:0000256" key="4">
    <source>
        <dbReference type="PROSITE-ProRule" id="PRU00433"/>
    </source>
</evidence>
<reference evidence="7 8" key="1">
    <citation type="submission" date="2020-08" db="EMBL/GenBank/DDBJ databases">
        <title>Draft genome sequence of Parasphingopyxis sp. GrpM-11.</title>
        <authorList>
            <person name="Oh J."/>
            <person name="Roh D.-H."/>
        </authorList>
    </citation>
    <scope>NUCLEOTIDE SEQUENCE [LARGE SCALE GENOMIC DNA]</scope>
    <source>
        <strain evidence="7 8">GrpM-11</strain>
    </source>
</reference>
<dbReference type="Proteomes" id="UP000564378">
    <property type="component" value="Unassembled WGS sequence"/>
</dbReference>
<name>A0A842HVV9_9SPHN</name>
<dbReference type="GO" id="GO:0046872">
    <property type="term" value="F:metal ion binding"/>
    <property type="evidence" value="ECO:0007669"/>
    <property type="project" value="UniProtKB-KW"/>
</dbReference>
<feature type="signal peptide" evidence="5">
    <location>
        <begin position="1"/>
        <end position="21"/>
    </location>
</feature>
<keyword evidence="2 4" id="KW-0479">Metal-binding</keyword>
<keyword evidence="5" id="KW-0732">Signal</keyword>
<organism evidence="7 8">
    <name type="scientific">Parasphingopyxis marina</name>
    <dbReference type="NCBI Taxonomy" id="2761622"/>
    <lineage>
        <taxon>Bacteria</taxon>
        <taxon>Pseudomonadati</taxon>
        <taxon>Pseudomonadota</taxon>
        <taxon>Alphaproteobacteria</taxon>
        <taxon>Sphingomonadales</taxon>
        <taxon>Sphingomonadaceae</taxon>
        <taxon>Parasphingopyxis</taxon>
    </lineage>
</organism>
<evidence type="ECO:0000256" key="1">
    <source>
        <dbReference type="ARBA" id="ARBA00022617"/>
    </source>
</evidence>
<keyword evidence="1 4" id="KW-0349">Heme</keyword>
<evidence type="ECO:0000313" key="8">
    <source>
        <dbReference type="Proteomes" id="UP000564378"/>
    </source>
</evidence>
<gene>
    <name evidence="7" type="ORF">H6P80_05640</name>
</gene>
<feature type="chain" id="PRO_5032784197" evidence="5">
    <location>
        <begin position="22"/>
        <end position="143"/>
    </location>
</feature>
<dbReference type="PROSITE" id="PS51007">
    <property type="entry name" value="CYTC"/>
    <property type="match status" value="1"/>
</dbReference>
<evidence type="ECO:0000256" key="3">
    <source>
        <dbReference type="ARBA" id="ARBA00023004"/>
    </source>
</evidence>
<feature type="domain" description="Cytochrome c" evidence="6">
    <location>
        <begin position="56"/>
        <end position="141"/>
    </location>
</feature>
<protein>
    <submittedName>
        <fullName evidence="7">Cytochrome c</fullName>
    </submittedName>
</protein>
<keyword evidence="8" id="KW-1185">Reference proteome</keyword>
<accession>A0A842HVV9</accession>
<evidence type="ECO:0000259" key="6">
    <source>
        <dbReference type="PROSITE" id="PS51007"/>
    </source>
</evidence>
<evidence type="ECO:0000256" key="2">
    <source>
        <dbReference type="ARBA" id="ARBA00022723"/>
    </source>
</evidence>
<dbReference type="SUPFAM" id="SSF46626">
    <property type="entry name" value="Cytochrome c"/>
    <property type="match status" value="1"/>
</dbReference>
<evidence type="ECO:0000256" key="5">
    <source>
        <dbReference type="SAM" id="SignalP"/>
    </source>
</evidence>
<dbReference type="Pfam" id="PF13442">
    <property type="entry name" value="Cytochrome_CBB3"/>
    <property type="match status" value="1"/>
</dbReference>
<dbReference type="GO" id="GO:0009055">
    <property type="term" value="F:electron transfer activity"/>
    <property type="evidence" value="ECO:0007669"/>
    <property type="project" value="InterPro"/>
</dbReference>
<dbReference type="RefSeq" id="WP_185800332.1">
    <property type="nucleotide sequence ID" value="NZ_JACJVJ010000001.1"/>
</dbReference>
<comment type="caution">
    <text evidence="7">The sequence shown here is derived from an EMBL/GenBank/DDBJ whole genome shotgun (WGS) entry which is preliminary data.</text>
</comment>
<keyword evidence="3 4" id="KW-0408">Iron</keyword>
<sequence>MKPAFTVLAACMLLAACSADGEPAVGGPEGGPPPMEFRPMEAEQGADVTDPASRVAVGQDGERMFNRRCGVCHLGGGMGTNLLTGRVGPENALLAQRPGGVPSALTMAAVRNGLGAMPPLSRVEVTDAELDAIAAYLSEDHAP</sequence>
<proteinExistence type="predicted"/>
<dbReference type="PROSITE" id="PS51257">
    <property type="entry name" value="PROKAR_LIPOPROTEIN"/>
    <property type="match status" value="1"/>
</dbReference>
<evidence type="ECO:0000313" key="7">
    <source>
        <dbReference type="EMBL" id="MBC2777102.1"/>
    </source>
</evidence>
<dbReference type="Gene3D" id="1.10.760.10">
    <property type="entry name" value="Cytochrome c-like domain"/>
    <property type="match status" value="1"/>
</dbReference>
<dbReference type="GO" id="GO:0020037">
    <property type="term" value="F:heme binding"/>
    <property type="evidence" value="ECO:0007669"/>
    <property type="project" value="InterPro"/>
</dbReference>
<dbReference type="InterPro" id="IPR036909">
    <property type="entry name" value="Cyt_c-like_dom_sf"/>
</dbReference>